<dbReference type="InterPro" id="IPR000315">
    <property type="entry name" value="Znf_B-box"/>
</dbReference>
<dbReference type="InterPro" id="IPR043136">
    <property type="entry name" value="B30.2/SPRY_sf"/>
</dbReference>
<keyword evidence="2 4" id="KW-0863">Zinc-finger</keyword>
<name>A0A8X7XDU4_POLSE</name>
<dbReference type="CDD" id="cd19769">
    <property type="entry name" value="Bbox2_TRIM16-like"/>
    <property type="match status" value="1"/>
</dbReference>
<evidence type="ECO:0000313" key="7">
    <source>
        <dbReference type="EMBL" id="KAG2464237.1"/>
    </source>
</evidence>
<evidence type="ECO:0000256" key="1">
    <source>
        <dbReference type="ARBA" id="ARBA00022723"/>
    </source>
</evidence>
<dbReference type="SMART" id="SM00589">
    <property type="entry name" value="PRY"/>
    <property type="match status" value="1"/>
</dbReference>
<dbReference type="CDD" id="cd16040">
    <property type="entry name" value="SPRY_PRY_SNTX"/>
    <property type="match status" value="1"/>
</dbReference>
<evidence type="ECO:0000256" key="3">
    <source>
        <dbReference type="ARBA" id="ARBA00022833"/>
    </source>
</evidence>
<dbReference type="EMBL" id="JAATIS010003638">
    <property type="protein sequence ID" value="KAG2464237.1"/>
    <property type="molecule type" value="Genomic_DNA"/>
</dbReference>
<gene>
    <name evidence="7" type="primary">Trim16_30</name>
    <name evidence="7" type="ORF">GTO96_0002187</name>
</gene>
<dbReference type="Pfam" id="PF00643">
    <property type="entry name" value="zf-B_box"/>
    <property type="match status" value="1"/>
</dbReference>
<sequence length="380" mass="42970">MEGSAGTSRSNARPVDVACDVCSGRKRKASKTCLTCMISYCELHLQEHKGSGAYKRHKLQEPVRGFKERICSKHNKILEMYCRTDKICVCSMCAATEHNGHDTRILSEEMSERKKFPSLNVPAEDSSEVPDAGHFLPRTLRTNLSNLKRNLEEISSWEFVKSSESGVWDVLGDPVMGDKAVPLITRAGDSHSPLLLSLFRDCCPLILDINTANEWLTLSERNKKVTDKRVVTRYPDHPDRFDMWPQVLCSRALRGGRFYWEVEWSGEKVEIGVTYKGIRRKGNSNECVLGYNDKSWSLYLSQSSCLAWHNKKKIEITAPHIHRIGIYLDCPGGSLSFYSVSDTLTLLHRFNASFTEPLYAGFKIANHCSLTICPLKRSGN</sequence>
<feature type="domain" description="B30.2/SPRY" evidence="6">
    <location>
        <begin position="185"/>
        <end position="379"/>
    </location>
</feature>
<feature type="domain" description="B box-type" evidence="5">
    <location>
        <begin position="66"/>
        <end position="106"/>
    </location>
</feature>
<evidence type="ECO:0000259" key="6">
    <source>
        <dbReference type="PROSITE" id="PS50188"/>
    </source>
</evidence>
<dbReference type="PROSITE" id="PS50119">
    <property type="entry name" value="ZF_BBOX"/>
    <property type="match status" value="1"/>
</dbReference>
<feature type="non-terminal residue" evidence="7">
    <location>
        <position position="380"/>
    </location>
</feature>
<evidence type="ECO:0000256" key="2">
    <source>
        <dbReference type="ARBA" id="ARBA00022771"/>
    </source>
</evidence>
<dbReference type="GO" id="GO:0005737">
    <property type="term" value="C:cytoplasm"/>
    <property type="evidence" value="ECO:0007669"/>
    <property type="project" value="UniProtKB-ARBA"/>
</dbReference>
<protein>
    <submittedName>
        <fullName evidence="7">TRI16 protein</fullName>
    </submittedName>
</protein>
<dbReference type="Pfam" id="PF00622">
    <property type="entry name" value="SPRY"/>
    <property type="match status" value="1"/>
</dbReference>
<organism evidence="7 8">
    <name type="scientific">Polypterus senegalus</name>
    <name type="common">Senegal bichir</name>
    <dbReference type="NCBI Taxonomy" id="55291"/>
    <lineage>
        <taxon>Eukaryota</taxon>
        <taxon>Metazoa</taxon>
        <taxon>Chordata</taxon>
        <taxon>Craniata</taxon>
        <taxon>Vertebrata</taxon>
        <taxon>Euteleostomi</taxon>
        <taxon>Actinopterygii</taxon>
        <taxon>Polypteriformes</taxon>
        <taxon>Polypteridae</taxon>
        <taxon>Polypterus</taxon>
    </lineage>
</organism>
<dbReference type="Pfam" id="PF13765">
    <property type="entry name" value="PRY"/>
    <property type="match status" value="1"/>
</dbReference>
<dbReference type="PANTHER" id="PTHR25465:SF14">
    <property type="entry name" value="E3 UBIQUITIN-PROTEIN LIGASE TRIM65"/>
    <property type="match status" value="1"/>
</dbReference>
<dbReference type="InterPro" id="IPR006574">
    <property type="entry name" value="PRY"/>
</dbReference>
<dbReference type="PROSITE" id="PS50188">
    <property type="entry name" value="B302_SPRY"/>
    <property type="match status" value="1"/>
</dbReference>
<dbReference type="Proteomes" id="UP000886611">
    <property type="component" value="Unassembled WGS sequence"/>
</dbReference>
<dbReference type="SUPFAM" id="SSF49899">
    <property type="entry name" value="Concanavalin A-like lectins/glucanases"/>
    <property type="match status" value="1"/>
</dbReference>
<keyword evidence="3" id="KW-0862">Zinc</keyword>
<evidence type="ECO:0000256" key="4">
    <source>
        <dbReference type="PROSITE-ProRule" id="PRU00024"/>
    </source>
</evidence>
<keyword evidence="1" id="KW-0479">Metal-binding</keyword>
<dbReference type="InterPro" id="IPR001870">
    <property type="entry name" value="B30.2/SPRY"/>
</dbReference>
<dbReference type="InterPro" id="IPR003879">
    <property type="entry name" value="Butyrophylin_SPRY"/>
</dbReference>
<dbReference type="PRINTS" id="PR01407">
    <property type="entry name" value="BUTYPHLNCDUF"/>
</dbReference>
<dbReference type="SUPFAM" id="SSF57845">
    <property type="entry name" value="B-box zinc-binding domain"/>
    <property type="match status" value="1"/>
</dbReference>
<evidence type="ECO:0000259" key="5">
    <source>
        <dbReference type="PROSITE" id="PS50119"/>
    </source>
</evidence>
<dbReference type="GO" id="GO:0008270">
    <property type="term" value="F:zinc ion binding"/>
    <property type="evidence" value="ECO:0007669"/>
    <property type="project" value="UniProtKB-KW"/>
</dbReference>
<dbReference type="Gene3D" id="2.60.120.920">
    <property type="match status" value="1"/>
</dbReference>
<dbReference type="SMART" id="SM00336">
    <property type="entry name" value="BBOX"/>
    <property type="match status" value="1"/>
</dbReference>
<dbReference type="InterPro" id="IPR013320">
    <property type="entry name" value="ConA-like_dom_sf"/>
</dbReference>
<dbReference type="Gene3D" id="3.30.160.60">
    <property type="entry name" value="Classic Zinc Finger"/>
    <property type="match status" value="1"/>
</dbReference>
<dbReference type="PANTHER" id="PTHR25465">
    <property type="entry name" value="B-BOX DOMAIN CONTAINING"/>
    <property type="match status" value="1"/>
</dbReference>
<dbReference type="InterPro" id="IPR051051">
    <property type="entry name" value="E3_ubiq-ligase_TRIM/RNF"/>
</dbReference>
<comment type="caution">
    <text evidence="7">The sequence shown here is derived from an EMBL/GenBank/DDBJ whole genome shotgun (WGS) entry which is preliminary data.</text>
</comment>
<reference evidence="7 8" key="1">
    <citation type="journal article" date="2021" name="Cell">
        <title>Tracing the genetic footprints of vertebrate landing in non-teleost ray-finned fishes.</title>
        <authorList>
            <person name="Bi X."/>
            <person name="Wang K."/>
            <person name="Yang L."/>
            <person name="Pan H."/>
            <person name="Jiang H."/>
            <person name="Wei Q."/>
            <person name="Fang M."/>
            <person name="Yu H."/>
            <person name="Zhu C."/>
            <person name="Cai Y."/>
            <person name="He Y."/>
            <person name="Gan X."/>
            <person name="Zeng H."/>
            <person name="Yu D."/>
            <person name="Zhu Y."/>
            <person name="Jiang H."/>
            <person name="Qiu Q."/>
            <person name="Yang H."/>
            <person name="Zhang Y.E."/>
            <person name="Wang W."/>
            <person name="Zhu M."/>
            <person name="He S."/>
            <person name="Zhang G."/>
        </authorList>
    </citation>
    <scope>NUCLEOTIDE SEQUENCE [LARGE SCALE GENOMIC DNA]</scope>
    <source>
        <strain evidence="7">Bchr_013</strain>
    </source>
</reference>
<dbReference type="AlphaFoldDB" id="A0A8X7XDU4"/>
<accession>A0A8X7XDU4</accession>
<feature type="non-terminal residue" evidence="7">
    <location>
        <position position="1"/>
    </location>
</feature>
<dbReference type="InterPro" id="IPR003877">
    <property type="entry name" value="SPRY_dom"/>
</dbReference>
<evidence type="ECO:0000313" key="8">
    <source>
        <dbReference type="Proteomes" id="UP000886611"/>
    </source>
</evidence>
<proteinExistence type="predicted"/>
<dbReference type="SMART" id="SM00449">
    <property type="entry name" value="SPRY"/>
    <property type="match status" value="1"/>
</dbReference>
<dbReference type="Gene3D" id="4.10.830.40">
    <property type="match status" value="1"/>
</dbReference>
<keyword evidence="8" id="KW-1185">Reference proteome</keyword>